<dbReference type="GO" id="GO:0006352">
    <property type="term" value="P:DNA-templated transcription initiation"/>
    <property type="evidence" value="ECO:0007669"/>
    <property type="project" value="InterPro"/>
</dbReference>
<dbReference type="InterPro" id="IPR013249">
    <property type="entry name" value="RNA_pol_sigma70_r4_t2"/>
</dbReference>
<dbReference type="GO" id="GO:0016987">
    <property type="term" value="F:sigma factor activity"/>
    <property type="evidence" value="ECO:0007669"/>
    <property type="project" value="UniProtKB-KW"/>
</dbReference>
<dbReference type="PANTHER" id="PTHR43133:SF46">
    <property type="entry name" value="RNA POLYMERASE SIGMA-70 FACTOR ECF SUBFAMILY"/>
    <property type="match status" value="1"/>
</dbReference>
<evidence type="ECO:0000259" key="6">
    <source>
        <dbReference type="Pfam" id="PF08281"/>
    </source>
</evidence>
<feature type="domain" description="RNA polymerase sigma factor 70 region 4 type 2" evidence="6">
    <location>
        <begin position="125"/>
        <end position="175"/>
    </location>
</feature>
<dbReference type="InterPro" id="IPR013325">
    <property type="entry name" value="RNA_pol_sigma_r2"/>
</dbReference>
<evidence type="ECO:0000256" key="3">
    <source>
        <dbReference type="ARBA" id="ARBA00023082"/>
    </source>
</evidence>
<dbReference type="NCBIfam" id="TIGR02985">
    <property type="entry name" value="Sig70_bacteroi1"/>
    <property type="match status" value="1"/>
</dbReference>
<dbReference type="RefSeq" id="WP_106529683.1">
    <property type="nucleotide sequence ID" value="NZ_PYAW01000004.1"/>
</dbReference>
<sequence>MENSVCNEEAALLRKLQQGDADAYITLYNHYYPSLYTYILHFINVPELAEDALQEVFIKIWEIRERINPALSFSGYLYRITRNHVFKLLKKITADEALRVQVMQQLHHETNDADTRLLWKEYESLLHEAIGQLPPQRQKVFKLCREESKSYEEVALELGISRNTVKEHMVLAMKSIKYFFYTNTDGILPLLIFSTLVLDRITD</sequence>
<dbReference type="OrthoDB" id="799938at2"/>
<organism evidence="7 8">
    <name type="scientific">Chitinophaga niastensis</name>
    <dbReference type="NCBI Taxonomy" id="536980"/>
    <lineage>
        <taxon>Bacteria</taxon>
        <taxon>Pseudomonadati</taxon>
        <taxon>Bacteroidota</taxon>
        <taxon>Chitinophagia</taxon>
        <taxon>Chitinophagales</taxon>
        <taxon>Chitinophagaceae</taxon>
        <taxon>Chitinophaga</taxon>
    </lineage>
</organism>
<dbReference type="NCBIfam" id="TIGR02937">
    <property type="entry name" value="sigma70-ECF"/>
    <property type="match status" value="1"/>
</dbReference>
<dbReference type="Proteomes" id="UP000240971">
    <property type="component" value="Unassembled WGS sequence"/>
</dbReference>
<evidence type="ECO:0000256" key="2">
    <source>
        <dbReference type="ARBA" id="ARBA00023015"/>
    </source>
</evidence>
<comment type="caution">
    <text evidence="7">The sequence shown here is derived from an EMBL/GenBank/DDBJ whole genome shotgun (WGS) entry which is preliminary data.</text>
</comment>
<keyword evidence="8" id="KW-1185">Reference proteome</keyword>
<dbReference type="PANTHER" id="PTHR43133">
    <property type="entry name" value="RNA POLYMERASE ECF-TYPE SIGMA FACTO"/>
    <property type="match status" value="1"/>
</dbReference>
<dbReference type="SUPFAM" id="SSF88946">
    <property type="entry name" value="Sigma2 domain of RNA polymerase sigma factors"/>
    <property type="match status" value="1"/>
</dbReference>
<gene>
    <name evidence="7" type="ORF">CLV51_10440</name>
</gene>
<evidence type="ECO:0000256" key="1">
    <source>
        <dbReference type="ARBA" id="ARBA00010641"/>
    </source>
</evidence>
<evidence type="ECO:0000313" key="7">
    <source>
        <dbReference type="EMBL" id="PSL45338.1"/>
    </source>
</evidence>
<dbReference type="CDD" id="cd06171">
    <property type="entry name" value="Sigma70_r4"/>
    <property type="match status" value="1"/>
</dbReference>
<dbReference type="Pfam" id="PF04542">
    <property type="entry name" value="Sigma70_r2"/>
    <property type="match status" value="1"/>
</dbReference>
<dbReference type="InterPro" id="IPR036388">
    <property type="entry name" value="WH-like_DNA-bd_sf"/>
</dbReference>
<dbReference type="Gene3D" id="1.10.1740.10">
    <property type="match status" value="1"/>
</dbReference>
<dbReference type="Pfam" id="PF08281">
    <property type="entry name" value="Sigma70_r4_2"/>
    <property type="match status" value="1"/>
</dbReference>
<protein>
    <submittedName>
        <fullName evidence="7">RNA polymerase sigma-70 factor (ECF subfamily)</fullName>
    </submittedName>
</protein>
<evidence type="ECO:0000256" key="4">
    <source>
        <dbReference type="ARBA" id="ARBA00023163"/>
    </source>
</evidence>
<reference evidence="7 8" key="1">
    <citation type="submission" date="2018-03" db="EMBL/GenBank/DDBJ databases">
        <title>Genomic Encyclopedia of Archaeal and Bacterial Type Strains, Phase II (KMG-II): from individual species to whole genera.</title>
        <authorList>
            <person name="Goeker M."/>
        </authorList>
    </citation>
    <scope>NUCLEOTIDE SEQUENCE [LARGE SCALE GENOMIC DNA]</scope>
    <source>
        <strain evidence="7 8">DSM 24859</strain>
    </source>
</reference>
<accession>A0A2P8HGK2</accession>
<name>A0A2P8HGK2_CHINA</name>
<dbReference type="AlphaFoldDB" id="A0A2P8HGK2"/>
<dbReference type="InterPro" id="IPR007627">
    <property type="entry name" value="RNA_pol_sigma70_r2"/>
</dbReference>
<feature type="domain" description="RNA polymerase sigma-70 region 2" evidence="5">
    <location>
        <begin position="27"/>
        <end position="91"/>
    </location>
</feature>
<comment type="similarity">
    <text evidence="1">Belongs to the sigma-70 factor family. ECF subfamily.</text>
</comment>
<dbReference type="InterPro" id="IPR014284">
    <property type="entry name" value="RNA_pol_sigma-70_dom"/>
</dbReference>
<evidence type="ECO:0000313" key="8">
    <source>
        <dbReference type="Proteomes" id="UP000240971"/>
    </source>
</evidence>
<dbReference type="EMBL" id="PYAW01000004">
    <property type="protein sequence ID" value="PSL45338.1"/>
    <property type="molecule type" value="Genomic_DNA"/>
</dbReference>
<keyword evidence="3" id="KW-0731">Sigma factor</keyword>
<evidence type="ECO:0000259" key="5">
    <source>
        <dbReference type="Pfam" id="PF04542"/>
    </source>
</evidence>
<dbReference type="Gene3D" id="1.10.10.10">
    <property type="entry name" value="Winged helix-like DNA-binding domain superfamily/Winged helix DNA-binding domain"/>
    <property type="match status" value="1"/>
</dbReference>
<dbReference type="GO" id="GO:0003677">
    <property type="term" value="F:DNA binding"/>
    <property type="evidence" value="ECO:0007669"/>
    <property type="project" value="InterPro"/>
</dbReference>
<keyword evidence="2" id="KW-0805">Transcription regulation</keyword>
<dbReference type="InterPro" id="IPR014327">
    <property type="entry name" value="RNA_pol_sigma70_bacteroid"/>
</dbReference>
<keyword evidence="4" id="KW-0804">Transcription</keyword>
<proteinExistence type="inferred from homology"/>
<dbReference type="InterPro" id="IPR013324">
    <property type="entry name" value="RNA_pol_sigma_r3/r4-like"/>
</dbReference>
<dbReference type="SUPFAM" id="SSF88659">
    <property type="entry name" value="Sigma3 and sigma4 domains of RNA polymerase sigma factors"/>
    <property type="match status" value="1"/>
</dbReference>
<dbReference type="InterPro" id="IPR039425">
    <property type="entry name" value="RNA_pol_sigma-70-like"/>
</dbReference>